<proteinExistence type="predicted"/>
<dbReference type="EMBL" id="CM023483">
    <property type="protein sequence ID" value="KAH6934979.1"/>
    <property type="molecule type" value="Genomic_DNA"/>
</dbReference>
<accession>A0ACB7SM32</accession>
<comment type="caution">
    <text evidence="1">The sequence shown here is derived from an EMBL/GenBank/DDBJ whole genome shotgun (WGS) entry which is preliminary data.</text>
</comment>
<name>A0ACB7SM32_HYAAI</name>
<evidence type="ECO:0000313" key="2">
    <source>
        <dbReference type="Proteomes" id="UP000821845"/>
    </source>
</evidence>
<protein>
    <submittedName>
        <fullName evidence="1">Uncharacterized protein</fullName>
    </submittedName>
</protein>
<organism evidence="1 2">
    <name type="scientific">Hyalomma asiaticum</name>
    <name type="common">Tick</name>
    <dbReference type="NCBI Taxonomy" id="266040"/>
    <lineage>
        <taxon>Eukaryota</taxon>
        <taxon>Metazoa</taxon>
        <taxon>Ecdysozoa</taxon>
        <taxon>Arthropoda</taxon>
        <taxon>Chelicerata</taxon>
        <taxon>Arachnida</taxon>
        <taxon>Acari</taxon>
        <taxon>Parasitiformes</taxon>
        <taxon>Ixodida</taxon>
        <taxon>Ixodoidea</taxon>
        <taxon>Ixodidae</taxon>
        <taxon>Hyalomminae</taxon>
        <taxon>Hyalomma</taxon>
    </lineage>
</organism>
<keyword evidence="2" id="KW-1185">Reference proteome</keyword>
<dbReference type="Proteomes" id="UP000821845">
    <property type="component" value="Chromosome 3"/>
</dbReference>
<gene>
    <name evidence="1" type="ORF">HPB50_002561</name>
</gene>
<evidence type="ECO:0000313" key="1">
    <source>
        <dbReference type="EMBL" id="KAH6934979.1"/>
    </source>
</evidence>
<sequence length="686" mass="79526">MKEELVAEAREQFGETPELVKESLDKFRHLLEEDTELRIPPDYVLLMFLRARKYRVDDAVRTLKNYFRTLKSLPEYFENFSPSAVDYRTIIKEHKLLMFSKGKDPLGRPVGAWDSSKCSLNELVKCVFIGAECLLLEDETQIRGIVCVDDFEGLGVHHIIEMTPKFIRLIVALTQDTFPLRLKAFYIVNAPAVFEGVFTYFVKPFLSKKLKKRVHLLKGGLSELCGVIPSDLIPKKYGGTLEAFDFDRMERYFLDESSHFEIMQDGLRIVPHDDALLMFLRAKKYDAQKAAKTIRNYFRVRRDMPEYFEDLTPSSIPYKAVCHDHKLIMHARERDSQGRAVGFLKFEPGEVQGGRGSEVPGASVRATGWIEGRRAVSSRTQRCSRLGRGPLVPDCRQLCLVVPRVKRGKPSAELPHHSRVEQHFGTAQTVLCWTGLPRVTDTREPTLKIPPGDYFLLMFLRARKYRVEDAFKMVKNYFLMRRDMPEFFDGLVLEKVPFRTICHEHKLLMIPPERDKYGRYVGIFKIGAWSPDICSLVDFARAVLLLTGSWQLEDLTTICGVVCVLDMKGLNIRHLRHLTPSFLWKIAHITQDCWPARIKAVYIVNHPRVFELIFAAIKPFLRNKLLSRVHFIGLEDSEFWDKFPRDVVPSEHGGKRQHFDYDRQEQFVRSKNTFFESLCACGYERR</sequence>
<reference evidence="1" key="1">
    <citation type="submission" date="2020-05" db="EMBL/GenBank/DDBJ databases">
        <title>Large-scale comparative analyses of tick genomes elucidate their genetic diversity and vector capacities.</title>
        <authorList>
            <person name="Jia N."/>
            <person name="Wang J."/>
            <person name="Shi W."/>
            <person name="Du L."/>
            <person name="Sun Y."/>
            <person name="Zhan W."/>
            <person name="Jiang J."/>
            <person name="Wang Q."/>
            <person name="Zhang B."/>
            <person name="Ji P."/>
            <person name="Sakyi L.B."/>
            <person name="Cui X."/>
            <person name="Yuan T."/>
            <person name="Jiang B."/>
            <person name="Yang W."/>
            <person name="Lam T.T.-Y."/>
            <person name="Chang Q."/>
            <person name="Ding S."/>
            <person name="Wang X."/>
            <person name="Zhu J."/>
            <person name="Ruan X."/>
            <person name="Zhao L."/>
            <person name="Wei J."/>
            <person name="Que T."/>
            <person name="Du C."/>
            <person name="Cheng J."/>
            <person name="Dai P."/>
            <person name="Han X."/>
            <person name="Huang E."/>
            <person name="Gao Y."/>
            <person name="Liu J."/>
            <person name="Shao H."/>
            <person name="Ye R."/>
            <person name="Li L."/>
            <person name="Wei W."/>
            <person name="Wang X."/>
            <person name="Wang C."/>
            <person name="Yang T."/>
            <person name="Huo Q."/>
            <person name="Li W."/>
            <person name="Guo W."/>
            <person name="Chen H."/>
            <person name="Zhou L."/>
            <person name="Ni X."/>
            <person name="Tian J."/>
            <person name="Zhou Y."/>
            <person name="Sheng Y."/>
            <person name="Liu T."/>
            <person name="Pan Y."/>
            <person name="Xia L."/>
            <person name="Li J."/>
            <person name="Zhao F."/>
            <person name="Cao W."/>
        </authorList>
    </citation>
    <scope>NUCLEOTIDE SEQUENCE</scope>
    <source>
        <strain evidence="1">Hyas-2018</strain>
    </source>
</reference>